<evidence type="ECO:0000313" key="2">
    <source>
        <dbReference type="Proteomes" id="UP000029868"/>
    </source>
</evidence>
<gene>
    <name evidence="1" type="ORF">GAB14E_2624</name>
</gene>
<evidence type="ECO:0000313" key="1">
    <source>
        <dbReference type="EMBL" id="KGJ93300.1"/>
    </source>
</evidence>
<accession>A0A099KSW6</accession>
<organism evidence="1 2">
    <name type="scientific">Colwellia psychrerythraea</name>
    <name type="common">Vibrio psychroerythus</name>
    <dbReference type="NCBI Taxonomy" id="28229"/>
    <lineage>
        <taxon>Bacteria</taxon>
        <taxon>Pseudomonadati</taxon>
        <taxon>Pseudomonadota</taxon>
        <taxon>Gammaproteobacteria</taxon>
        <taxon>Alteromonadales</taxon>
        <taxon>Colwelliaceae</taxon>
        <taxon>Colwellia</taxon>
    </lineage>
</organism>
<reference evidence="1 2" key="1">
    <citation type="submission" date="2014-08" db="EMBL/GenBank/DDBJ databases">
        <title>Genomic and Phenotypic Diversity of Colwellia psychrerythraea strains from Disparate Marine Basins.</title>
        <authorList>
            <person name="Techtmann S.M."/>
            <person name="Stelling S.C."/>
            <person name="Utturkar S.M."/>
            <person name="Alshibli N."/>
            <person name="Harris A."/>
            <person name="Brown S.D."/>
            <person name="Hazen T.C."/>
        </authorList>
    </citation>
    <scope>NUCLEOTIDE SEQUENCE [LARGE SCALE GENOMIC DNA]</scope>
    <source>
        <strain evidence="1 2">GAB14E</strain>
    </source>
</reference>
<comment type="caution">
    <text evidence="1">The sequence shown here is derived from an EMBL/GenBank/DDBJ whole genome shotgun (WGS) entry which is preliminary data.</text>
</comment>
<proteinExistence type="predicted"/>
<dbReference type="SUPFAM" id="SSF52540">
    <property type="entry name" value="P-loop containing nucleoside triphosphate hydrolases"/>
    <property type="match status" value="1"/>
</dbReference>
<dbReference type="Pfam" id="PF13671">
    <property type="entry name" value="AAA_33"/>
    <property type="match status" value="1"/>
</dbReference>
<dbReference type="RefSeq" id="WP_033082305.1">
    <property type="nucleotide sequence ID" value="NZ_JQEC01000027.1"/>
</dbReference>
<dbReference type="Gene3D" id="3.40.50.300">
    <property type="entry name" value="P-loop containing nucleotide triphosphate hydrolases"/>
    <property type="match status" value="1"/>
</dbReference>
<dbReference type="OrthoDB" id="531205at2"/>
<dbReference type="Proteomes" id="UP000029868">
    <property type="component" value="Unassembled WGS sequence"/>
</dbReference>
<dbReference type="InterPro" id="IPR027417">
    <property type="entry name" value="P-loop_NTPase"/>
</dbReference>
<name>A0A099KSW6_COLPS</name>
<dbReference type="PATRIC" id="fig|28229.3.peg.2254"/>
<dbReference type="EMBL" id="JQEC01000027">
    <property type="protein sequence ID" value="KGJ93300.1"/>
    <property type="molecule type" value="Genomic_DNA"/>
</dbReference>
<protein>
    <recommendedName>
        <fullName evidence="3">Cell division protein ZipA</fullName>
    </recommendedName>
</protein>
<sequence>MLHRSTLIYFCGKMGAGKSTESKKVAAERNAVLISEDEWLSKLYPNQITSFDDYIKYSAQLRPLIKNHVQNILRTGTSVVMDFPANTKKQREWFNHLSIEAKSESLLIYLKVNNALCIKQIVQRSIEQPSRAAFDNEEMFYQVTKYFEEPDKNETTNFELVVKNA</sequence>
<evidence type="ECO:0008006" key="3">
    <source>
        <dbReference type="Google" id="ProtNLM"/>
    </source>
</evidence>
<dbReference type="AlphaFoldDB" id="A0A099KSW6"/>